<dbReference type="PANTHER" id="PTHR43943:SF2">
    <property type="entry name" value="DEHYDROGENASE_REDUCTASE 4"/>
    <property type="match status" value="1"/>
</dbReference>
<name>A0AAX3YC08_RHOOP</name>
<proteinExistence type="inferred from homology"/>
<reference evidence="4" key="2">
    <citation type="submission" date="2023-07" db="EMBL/GenBank/DDBJ databases">
        <title>Genomic analysis of Rhodococcus opacus VOC-14 with glycol ethers degradation activity.</title>
        <authorList>
            <person name="Narkevich D.A."/>
            <person name="Hlushen A.M."/>
            <person name="Akhremchuk A.E."/>
            <person name="Sikolenko M.A."/>
            <person name="Valentovich L.N."/>
        </authorList>
    </citation>
    <scope>NUCLEOTIDE SEQUENCE</scope>
    <source>
        <strain evidence="4">VOC-14</strain>
    </source>
</reference>
<evidence type="ECO:0000313" key="3">
    <source>
        <dbReference type="EMBL" id="MCZ4587746.1"/>
    </source>
</evidence>
<dbReference type="Pfam" id="PF13561">
    <property type="entry name" value="adh_short_C2"/>
    <property type="match status" value="1"/>
</dbReference>
<dbReference type="FunFam" id="3.40.50.720:FF:000084">
    <property type="entry name" value="Short-chain dehydrogenase reductase"/>
    <property type="match status" value="1"/>
</dbReference>
<dbReference type="Proteomes" id="UP001066327">
    <property type="component" value="Unassembled WGS sequence"/>
</dbReference>
<dbReference type="RefSeq" id="WP_269592085.1">
    <property type="nucleotide sequence ID" value="NZ_CP130953.1"/>
</dbReference>
<dbReference type="Gene3D" id="3.40.50.720">
    <property type="entry name" value="NAD(P)-binding Rossmann-like Domain"/>
    <property type="match status" value="1"/>
</dbReference>
<dbReference type="Proteomes" id="UP001231166">
    <property type="component" value="Chromosome"/>
</dbReference>
<keyword evidence="2" id="KW-0560">Oxidoreductase</keyword>
<reference evidence="3" key="1">
    <citation type="submission" date="2022-12" db="EMBL/GenBank/DDBJ databases">
        <authorList>
            <person name="Krivoruchko A.V."/>
            <person name="Elkin A."/>
        </authorList>
    </citation>
    <scope>NUCLEOTIDE SEQUENCE</scope>
    <source>
        <strain evidence="3">IEGM 249</strain>
    </source>
</reference>
<dbReference type="PRINTS" id="PR00081">
    <property type="entry name" value="GDHRDH"/>
</dbReference>
<accession>A0AAX3YC08</accession>
<sequence length="267" mass="27561">MSTPEFGSDKRFAGKVAIVTGASRGIGLSVAQRLAADGAAVVMNARKPDILAEAVEEIQNAGGRAVGVPGSINSETLPGALVDAAHSEFGCLDVIVNNAATSASYGPLMDVTKDAFHKTMLANTWPALNLVQLAVAAGMQNGAVVNVLTTGAERVHPVTGPYTASKAALASLTTTLARELGPKGIRVNAVSPGLVRTELARALWDGERGPQEERLVPLGRLGQPTDISSAICFLLSDESEWITGSTIRIDGGRTHVGGEPADLIGVY</sequence>
<dbReference type="InterPro" id="IPR036291">
    <property type="entry name" value="NAD(P)-bd_dom_sf"/>
</dbReference>
<evidence type="ECO:0000313" key="6">
    <source>
        <dbReference type="Proteomes" id="UP001231166"/>
    </source>
</evidence>
<organism evidence="4 6">
    <name type="scientific">Rhodococcus opacus</name>
    <name type="common">Nocardia opaca</name>
    <dbReference type="NCBI Taxonomy" id="37919"/>
    <lineage>
        <taxon>Bacteria</taxon>
        <taxon>Bacillati</taxon>
        <taxon>Actinomycetota</taxon>
        <taxon>Actinomycetes</taxon>
        <taxon>Mycobacteriales</taxon>
        <taxon>Nocardiaceae</taxon>
        <taxon>Rhodococcus</taxon>
    </lineage>
</organism>
<keyword evidence="5" id="KW-1185">Reference proteome</keyword>
<gene>
    <name evidence="3" type="ORF">O4328_29335</name>
    <name evidence="4" type="ORF">Q5707_34315</name>
</gene>
<comment type="similarity">
    <text evidence="1">Belongs to the short-chain dehydrogenases/reductases (SDR) family.</text>
</comment>
<evidence type="ECO:0000313" key="5">
    <source>
        <dbReference type="Proteomes" id="UP001066327"/>
    </source>
</evidence>
<evidence type="ECO:0000256" key="1">
    <source>
        <dbReference type="ARBA" id="ARBA00006484"/>
    </source>
</evidence>
<evidence type="ECO:0000256" key="2">
    <source>
        <dbReference type="ARBA" id="ARBA00023002"/>
    </source>
</evidence>
<dbReference type="CDD" id="cd05233">
    <property type="entry name" value="SDR_c"/>
    <property type="match status" value="1"/>
</dbReference>
<dbReference type="NCBIfam" id="NF005559">
    <property type="entry name" value="PRK07231.1"/>
    <property type="match status" value="1"/>
</dbReference>
<evidence type="ECO:0000313" key="4">
    <source>
        <dbReference type="EMBL" id="WLF46895.1"/>
    </source>
</evidence>
<dbReference type="PANTHER" id="PTHR43943">
    <property type="entry name" value="DEHYDROGENASE/REDUCTASE (SDR FAMILY) MEMBER 4"/>
    <property type="match status" value="1"/>
</dbReference>
<protein>
    <submittedName>
        <fullName evidence="4">SDR family oxidoreductase</fullName>
    </submittedName>
</protein>
<dbReference type="AlphaFoldDB" id="A0AAX3YC08"/>
<dbReference type="GO" id="GO:0016491">
    <property type="term" value="F:oxidoreductase activity"/>
    <property type="evidence" value="ECO:0007669"/>
    <property type="project" value="UniProtKB-KW"/>
</dbReference>
<dbReference type="InterPro" id="IPR002347">
    <property type="entry name" value="SDR_fam"/>
</dbReference>
<dbReference type="EMBL" id="CP130953">
    <property type="protein sequence ID" value="WLF46895.1"/>
    <property type="molecule type" value="Genomic_DNA"/>
</dbReference>
<dbReference type="SUPFAM" id="SSF51735">
    <property type="entry name" value="NAD(P)-binding Rossmann-fold domains"/>
    <property type="match status" value="1"/>
</dbReference>
<dbReference type="PRINTS" id="PR00080">
    <property type="entry name" value="SDRFAMILY"/>
</dbReference>
<dbReference type="EMBL" id="JAPWIS010000018">
    <property type="protein sequence ID" value="MCZ4587746.1"/>
    <property type="molecule type" value="Genomic_DNA"/>
</dbReference>